<comment type="function">
    <text evidence="6">Accessory subunit of the DNA polymerase alpha complex (also known as the alpha DNA polymerase-primase complex) which plays an essential role in the initiation of DNA synthesis.</text>
</comment>
<sequence length="655" mass="72243">MSEITAELTERFALPNAELKPEIVTELQSILRLHNISPEELSYKWESYCMKMGAEETKMDLKTTRDFKKDLLETVERESRAKAAKINDKRNVNATPRAAMGSDVFGMLDGVVPNTPRTGGSRSTGSTTKRKSNFETPASKASKNQPASSPNTGATPGGTFLERTNAGEVVESFGEHIPLARTRDKPLAQSRIKLAAKIDMPKYGYKTMAMKLTEASEYLDDRIEDFQQLVQEHYKLEDNAFGNPARESQSEIVAVGRIASDSMEGKLNTPSLVLEGSRKSGSGRRVPLRVDKLSSYSFFPGKIVALKGTNASGQFFSAAEVLEIPRMDRAATTPDEIDAVNSRLQAGDDESEANPLTTFIASGPYTTEDDLDYSPFNALLDAAKEAQADTLILCGPFVDVEHPKIRDGDIEFPPDFKIQPDQATLTDVFRCFISRPLHALAKALPSISIILCPSLRDVFDKHAAWPQDRVAKQGLGLAGKQFLIVTNPMTIAMNENFFGMSSLDVLDQLRLSSITFGKANQENFLARTCKQLVEQRHYFPLMPAAERQPSAHAVSGDAMQFNNIGASLDISFLKLGEFHQIVPDVLILPSVLNSFTKIVDGVVCINPGTLSKKRGPGTYARMTITPRKLTTEEREAGELVQHNVYERSRVDIVRI</sequence>
<dbReference type="Pfam" id="PF22062">
    <property type="entry name" value="OB_DPOA2"/>
    <property type="match status" value="1"/>
</dbReference>
<evidence type="ECO:0000313" key="11">
    <source>
        <dbReference type="Proteomes" id="UP000298493"/>
    </source>
</evidence>
<keyword evidence="5 6" id="KW-0539">Nucleus</keyword>
<protein>
    <recommendedName>
        <fullName evidence="3 6">DNA polymerase alpha subunit B</fullName>
    </recommendedName>
</protein>
<dbReference type="Pfam" id="PF04042">
    <property type="entry name" value="DNA_pol_E_B"/>
    <property type="match status" value="1"/>
</dbReference>
<comment type="similarity">
    <text evidence="2 6">Belongs to the DNA polymerase alpha subunit B family.</text>
</comment>
<evidence type="ECO:0000256" key="5">
    <source>
        <dbReference type="ARBA" id="ARBA00023242"/>
    </source>
</evidence>
<reference evidence="10 11" key="1">
    <citation type="submission" date="2019-04" db="EMBL/GenBank/DDBJ databases">
        <title>High contiguity whole genome sequence and gene annotation resource for two Venturia nashicola isolates.</title>
        <authorList>
            <person name="Prokchorchik M."/>
            <person name="Won K."/>
            <person name="Lee Y."/>
            <person name="Choi E.D."/>
            <person name="Segonzac C."/>
            <person name="Sohn K.H."/>
        </authorList>
    </citation>
    <scope>NUCLEOTIDE SEQUENCE [LARGE SCALE GENOMIC DNA]</scope>
    <source>
        <strain evidence="10 11">PRI2</strain>
    </source>
</reference>
<dbReference type="InterPro" id="IPR054300">
    <property type="entry name" value="OB_DPOA2"/>
</dbReference>
<name>A0A4Z1P4D7_9PEZI</name>
<keyword evidence="4 6" id="KW-0235">DNA replication</keyword>
<evidence type="ECO:0000256" key="2">
    <source>
        <dbReference type="ARBA" id="ARBA00007299"/>
    </source>
</evidence>
<comment type="subcellular location">
    <subcellularLocation>
        <location evidence="1 6">Nucleus</location>
    </subcellularLocation>
</comment>
<dbReference type="Proteomes" id="UP000298493">
    <property type="component" value="Unassembled WGS sequence"/>
</dbReference>
<dbReference type="PIRSF" id="PIRSF018300">
    <property type="entry name" value="DNA_pol_alph_2"/>
    <property type="match status" value="1"/>
</dbReference>
<dbReference type="AlphaFoldDB" id="A0A4Z1P4D7"/>
<accession>A0A4Z1P4D7</accession>
<proteinExistence type="inferred from homology"/>
<evidence type="ECO:0000256" key="1">
    <source>
        <dbReference type="ARBA" id="ARBA00004123"/>
    </source>
</evidence>
<dbReference type="GO" id="GO:0005658">
    <property type="term" value="C:alpha DNA polymerase:primase complex"/>
    <property type="evidence" value="ECO:0007669"/>
    <property type="project" value="TreeGrafter"/>
</dbReference>
<feature type="compositionally biased region" description="Low complexity" evidence="7">
    <location>
        <begin position="117"/>
        <end position="127"/>
    </location>
</feature>
<feature type="region of interest" description="Disordered" evidence="7">
    <location>
        <begin position="77"/>
        <end position="161"/>
    </location>
</feature>
<comment type="caution">
    <text evidence="10">The sequence shown here is derived from an EMBL/GenBank/DDBJ whole genome shotgun (WGS) entry which is preliminary data.</text>
</comment>
<evidence type="ECO:0000259" key="9">
    <source>
        <dbReference type="Pfam" id="PF22062"/>
    </source>
</evidence>
<dbReference type="EMBL" id="SNSC02000013">
    <property type="protein sequence ID" value="TID19055.1"/>
    <property type="molecule type" value="Genomic_DNA"/>
</dbReference>
<evidence type="ECO:0000256" key="4">
    <source>
        <dbReference type="ARBA" id="ARBA00022705"/>
    </source>
</evidence>
<evidence type="ECO:0000256" key="7">
    <source>
        <dbReference type="SAM" id="MobiDB-lite"/>
    </source>
</evidence>
<dbReference type="InterPro" id="IPR007185">
    <property type="entry name" value="DNA_pol_a/d/e_bsu"/>
</dbReference>
<feature type="compositionally biased region" description="Polar residues" evidence="7">
    <location>
        <begin position="134"/>
        <end position="154"/>
    </location>
</feature>
<dbReference type="PANTHER" id="PTHR23061:SF12">
    <property type="entry name" value="DNA POLYMERASE ALPHA SUBUNIT B"/>
    <property type="match status" value="1"/>
</dbReference>
<evidence type="ECO:0000313" key="10">
    <source>
        <dbReference type="EMBL" id="TID19055.1"/>
    </source>
</evidence>
<dbReference type="PANTHER" id="PTHR23061">
    <property type="entry name" value="DNA POLYMERASE 2 ALPHA 70 KDA SUBUNIT"/>
    <property type="match status" value="1"/>
</dbReference>
<gene>
    <name evidence="10" type="ORF">E6O75_ATG06176</name>
</gene>
<evidence type="ECO:0000256" key="3">
    <source>
        <dbReference type="ARBA" id="ARBA00018596"/>
    </source>
</evidence>
<evidence type="ECO:0000259" key="8">
    <source>
        <dbReference type="Pfam" id="PF04042"/>
    </source>
</evidence>
<organism evidence="10 11">
    <name type="scientific">Venturia nashicola</name>
    <dbReference type="NCBI Taxonomy" id="86259"/>
    <lineage>
        <taxon>Eukaryota</taxon>
        <taxon>Fungi</taxon>
        <taxon>Dikarya</taxon>
        <taxon>Ascomycota</taxon>
        <taxon>Pezizomycotina</taxon>
        <taxon>Dothideomycetes</taxon>
        <taxon>Pleosporomycetidae</taxon>
        <taxon>Venturiales</taxon>
        <taxon>Venturiaceae</taxon>
        <taxon>Venturia</taxon>
    </lineage>
</organism>
<dbReference type="Gene3D" id="3.60.21.60">
    <property type="match status" value="2"/>
</dbReference>
<dbReference type="STRING" id="86259.A0A4Z1P4D7"/>
<feature type="domain" description="DNA polymerase alpha/delta/epsilon subunit B" evidence="8">
    <location>
        <begin position="360"/>
        <end position="597"/>
    </location>
</feature>
<feature type="domain" description="DNA polymerase alpha subunit B OB" evidence="9">
    <location>
        <begin position="216"/>
        <end position="323"/>
    </location>
</feature>
<dbReference type="GO" id="GO:0003677">
    <property type="term" value="F:DNA binding"/>
    <property type="evidence" value="ECO:0007669"/>
    <property type="project" value="InterPro"/>
</dbReference>
<keyword evidence="11" id="KW-1185">Reference proteome</keyword>
<dbReference type="InterPro" id="IPR016722">
    <property type="entry name" value="DNA_pol_alpha_bsu"/>
</dbReference>
<dbReference type="GO" id="GO:0006270">
    <property type="term" value="P:DNA replication initiation"/>
    <property type="evidence" value="ECO:0007669"/>
    <property type="project" value="TreeGrafter"/>
</dbReference>
<evidence type="ECO:0000256" key="6">
    <source>
        <dbReference type="PIRNR" id="PIRNR018300"/>
    </source>
</evidence>
<feature type="compositionally biased region" description="Basic and acidic residues" evidence="7">
    <location>
        <begin position="77"/>
        <end position="91"/>
    </location>
</feature>
<dbReference type="OrthoDB" id="336885at2759"/>